<gene>
    <name evidence="2" type="ORF">FSO04_18710</name>
</gene>
<dbReference type="RefSeq" id="WP_154561256.1">
    <property type="nucleotide sequence ID" value="NZ_VOSW01000033.1"/>
</dbReference>
<evidence type="ECO:0000313" key="3">
    <source>
        <dbReference type="Proteomes" id="UP000463700"/>
    </source>
</evidence>
<dbReference type="EMBL" id="VOSW01000033">
    <property type="protein sequence ID" value="KAE8758423.1"/>
    <property type="molecule type" value="Genomic_DNA"/>
</dbReference>
<dbReference type="Proteomes" id="UP000463700">
    <property type="component" value="Unassembled WGS sequence"/>
</dbReference>
<evidence type="ECO:0000313" key="2">
    <source>
        <dbReference type="EMBL" id="KAE8758423.1"/>
    </source>
</evidence>
<keyword evidence="1" id="KW-0472">Membrane</keyword>
<dbReference type="AlphaFoldDB" id="A0A6N6WD40"/>
<accession>A0A6N6WD40</accession>
<reference evidence="2 3" key="1">
    <citation type="journal article" date="2020" name="Int. J. Syst. Evol. Microbiol.">
        <title>Paraburkholderia madseniana sp. nov., a phenolic acid-degrading bacterium isolated from acidic forest soil.</title>
        <authorList>
            <person name="Wilhelm R.C."/>
            <person name="Murphy S.J.L."/>
            <person name="Feriancek N.M."/>
            <person name="Karasz D.C."/>
            <person name="DeRito C.M."/>
            <person name="Newman J.D."/>
            <person name="Buckley D.H."/>
        </authorList>
    </citation>
    <scope>NUCLEOTIDE SEQUENCE [LARGE SCALE GENOMIC DNA]</scope>
    <source>
        <strain evidence="2 3">RP11</strain>
    </source>
</reference>
<sequence>MSHLISIYLKLIILSLIGMAAVKIWAIFIVVWMHGGKYQWTWMDAKSILVNGLVLAAVFCAIATITIYREKNRS</sequence>
<keyword evidence="1" id="KW-0812">Transmembrane</keyword>
<name>A0A6N6WD40_9BURK</name>
<keyword evidence="1" id="KW-1133">Transmembrane helix</keyword>
<feature type="transmembrane region" description="Helical" evidence="1">
    <location>
        <begin position="7"/>
        <end position="33"/>
    </location>
</feature>
<proteinExistence type="predicted"/>
<feature type="transmembrane region" description="Helical" evidence="1">
    <location>
        <begin position="48"/>
        <end position="68"/>
    </location>
</feature>
<comment type="caution">
    <text evidence="2">The sequence shown here is derived from an EMBL/GenBank/DDBJ whole genome shotgun (WGS) entry which is preliminary data.</text>
</comment>
<evidence type="ECO:0000256" key="1">
    <source>
        <dbReference type="SAM" id="Phobius"/>
    </source>
</evidence>
<dbReference type="OrthoDB" id="9855958at2"/>
<protein>
    <submittedName>
        <fullName evidence="2">Uncharacterized protein</fullName>
    </submittedName>
</protein>
<organism evidence="2 3">
    <name type="scientific">Paraburkholderia madseniana</name>
    <dbReference type="NCBI Taxonomy" id="2599607"/>
    <lineage>
        <taxon>Bacteria</taxon>
        <taxon>Pseudomonadati</taxon>
        <taxon>Pseudomonadota</taxon>
        <taxon>Betaproteobacteria</taxon>
        <taxon>Burkholderiales</taxon>
        <taxon>Burkholderiaceae</taxon>
        <taxon>Paraburkholderia</taxon>
    </lineage>
</organism>